<evidence type="ECO:0000313" key="6">
    <source>
        <dbReference type="Proteomes" id="UP000199138"/>
    </source>
</evidence>
<evidence type="ECO:0000313" key="5">
    <source>
        <dbReference type="EMBL" id="SFU27077.1"/>
    </source>
</evidence>
<dbReference type="OrthoDB" id="119432at2"/>
<dbReference type="STRING" id="1224947.SAMN05216480_10160"/>
<comment type="similarity">
    <text evidence="1">Belongs to the DinB family.</text>
</comment>
<dbReference type="InterPro" id="IPR007837">
    <property type="entry name" value="DinB"/>
</dbReference>
<dbReference type="Proteomes" id="UP000199138">
    <property type="component" value="Unassembled WGS sequence"/>
</dbReference>
<keyword evidence="6" id="KW-1185">Reference proteome</keyword>
<evidence type="ECO:0000256" key="2">
    <source>
        <dbReference type="ARBA" id="ARBA00022723"/>
    </source>
</evidence>
<protein>
    <submittedName>
        <fullName evidence="5">Uncharacterized damage-inducible protein DinB (Forms a four-helix bundle)</fullName>
    </submittedName>
</protein>
<feature type="binding site" evidence="3">
    <location>
        <position position="67"/>
    </location>
    <ligand>
        <name>a divalent metal cation</name>
        <dbReference type="ChEBI" id="CHEBI:60240"/>
    </ligand>
</feature>
<organism evidence="5 6">
    <name type="scientific">Pustulibacterium marinum</name>
    <dbReference type="NCBI Taxonomy" id="1224947"/>
    <lineage>
        <taxon>Bacteria</taxon>
        <taxon>Pseudomonadati</taxon>
        <taxon>Bacteroidota</taxon>
        <taxon>Flavobacteriia</taxon>
        <taxon>Flavobacteriales</taxon>
        <taxon>Flavobacteriaceae</taxon>
        <taxon>Pustulibacterium</taxon>
    </lineage>
</organism>
<feature type="binding site" evidence="3">
    <location>
        <position position="147"/>
    </location>
    <ligand>
        <name>a divalent metal cation</name>
        <dbReference type="ChEBI" id="CHEBI:60240"/>
    </ligand>
</feature>
<gene>
    <name evidence="5" type="ORF">SAMN05216480_10160</name>
</gene>
<reference evidence="5 6" key="1">
    <citation type="submission" date="2016-10" db="EMBL/GenBank/DDBJ databases">
        <authorList>
            <person name="de Groot N.N."/>
        </authorList>
    </citation>
    <scope>NUCLEOTIDE SEQUENCE [LARGE SCALE GENOMIC DNA]</scope>
    <source>
        <strain evidence="5 6">CGMCC 1.12333</strain>
    </source>
</reference>
<dbReference type="InterPro" id="IPR034660">
    <property type="entry name" value="DinB/YfiT-like"/>
</dbReference>
<feature type="chain" id="PRO_5011665464" evidence="4">
    <location>
        <begin position="20"/>
        <end position="168"/>
    </location>
</feature>
<feature type="binding site" evidence="3">
    <location>
        <position position="143"/>
    </location>
    <ligand>
        <name>a divalent metal cation</name>
        <dbReference type="ChEBI" id="CHEBI:60240"/>
    </ligand>
</feature>
<proteinExistence type="inferred from homology"/>
<evidence type="ECO:0000256" key="1">
    <source>
        <dbReference type="ARBA" id="ARBA00008635"/>
    </source>
</evidence>
<keyword evidence="2 3" id="KW-0479">Metal-binding</keyword>
<dbReference type="Gene3D" id="1.20.120.450">
    <property type="entry name" value="dinb family like domain"/>
    <property type="match status" value="1"/>
</dbReference>
<accession>A0A1I7ET21</accession>
<dbReference type="GO" id="GO:0046872">
    <property type="term" value="F:metal ion binding"/>
    <property type="evidence" value="ECO:0007669"/>
    <property type="project" value="UniProtKB-KW"/>
</dbReference>
<dbReference type="AlphaFoldDB" id="A0A1I7ET21"/>
<name>A0A1I7ET21_9FLAO</name>
<evidence type="ECO:0000256" key="4">
    <source>
        <dbReference type="SAM" id="SignalP"/>
    </source>
</evidence>
<keyword evidence="4" id="KW-0732">Signal</keyword>
<sequence length="168" mass="19429">MKNLITTCILVLSVFTIQAQNTPISAWQEKWENSKNYLLEIAESMPQEHYNYKPTEREMTFAEQLVHIANNINWLSNTYFEGEKIDKFEGITDKEEIIAILKNAFENGKTAVANTKELDLKTTVDFFAGPKTKLQILNLLQDHVTHHRAQTIVYLNLKGIEPPRYSGW</sequence>
<feature type="signal peptide" evidence="4">
    <location>
        <begin position="1"/>
        <end position="19"/>
    </location>
</feature>
<dbReference type="SUPFAM" id="SSF109854">
    <property type="entry name" value="DinB/YfiT-like putative metalloenzymes"/>
    <property type="match status" value="1"/>
</dbReference>
<dbReference type="Pfam" id="PF05163">
    <property type="entry name" value="DinB"/>
    <property type="match status" value="1"/>
</dbReference>
<dbReference type="RefSeq" id="WP_093021326.1">
    <property type="nucleotide sequence ID" value="NZ_FPBK01000001.1"/>
</dbReference>
<dbReference type="EMBL" id="FPBK01000001">
    <property type="protein sequence ID" value="SFU27077.1"/>
    <property type="molecule type" value="Genomic_DNA"/>
</dbReference>
<evidence type="ECO:0000256" key="3">
    <source>
        <dbReference type="PIRSR" id="PIRSR607837-1"/>
    </source>
</evidence>